<dbReference type="SMART" id="SM00382">
    <property type="entry name" value="AAA"/>
    <property type="match status" value="1"/>
</dbReference>
<keyword evidence="4 6" id="KW-0067">ATP-binding</keyword>
<evidence type="ECO:0000259" key="7">
    <source>
        <dbReference type="PROSITE" id="PS50893"/>
    </source>
</evidence>
<dbReference type="Proteomes" id="UP001168167">
    <property type="component" value="Unassembled WGS sequence"/>
</dbReference>
<dbReference type="PIRSF" id="PIRSF039137">
    <property type="entry name" value="ABC_branched_ATPase"/>
    <property type="match status" value="1"/>
</dbReference>
<dbReference type="PANTHER" id="PTHR43820:SF4">
    <property type="entry name" value="HIGH-AFFINITY BRANCHED-CHAIN AMINO ACID TRANSPORT ATP-BINDING PROTEIN LIVF"/>
    <property type="match status" value="1"/>
</dbReference>
<gene>
    <name evidence="8" type="ORF">NQX30_06250</name>
</gene>
<dbReference type="GO" id="GO:0005524">
    <property type="term" value="F:ATP binding"/>
    <property type="evidence" value="ECO:0007669"/>
    <property type="project" value="UniProtKB-KW"/>
</dbReference>
<evidence type="ECO:0000256" key="1">
    <source>
        <dbReference type="ARBA" id="ARBA00005417"/>
    </source>
</evidence>
<evidence type="ECO:0000313" key="8">
    <source>
        <dbReference type="EMBL" id="MDM5147968.1"/>
    </source>
</evidence>
<reference evidence="8" key="2">
    <citation type="journal article" date="2023" name="Microbiome">
        <title>Synthase-selected sorting approach identifies a beta-lactone synthase in a nudibranch symbiotic bacterium.</title>
        <authorList>
            <person name="Dzunkova M."/>
            <person name="La Clair J.J."/>
            <person name="Tyml T."/>
            <person name="Doud D."/>
            <person name="Schulz F."/>
            <person name="Piquer-Esteban S."/>
            <person name="Porcel Sanchis D."/>
            <person name="Osborn A."/>
            <person name="Robinson D."/>
            <person name="Louie K.B."/>
            <person name="Bowen B.P."/>
            <person name="Bowers R.M."/>
            <person name="Lee J."/>
            <person name="Arnau V."/>
            <person name="Diaz-Villanueva W."/>
            <person name="Stepanauskas R."/>
            <person name="Gosliner T."/>
            <person name="Date S.V."/>
            <person name="Northen T.R."/>
            <person name="Cheng J.F."/>
            <person name="Burkart M.D."/>
            <person name="Woyke T."/>
        </authorList>
    </citation>
    <scope>NUCLEOTIDE SEQUENCE</scope>
    <source>
        <strain evidence="8">Df01</strain>
    </source>
</reference>
<proteinExistence type="inferred from homology"/>
<dbReference type="InterPro" id="IPR030660">
    <property type="entry name" value="ABC_branched_ATPase_LivF/BraG"/>
</dbReference>
<dbReference type="Gene3D" id="3.40.50.300">
    <property type="entry name" value="P-loop containing nucleotide triphosphate hydrolases"/>
    <property type="match status" value="1"/>
</dbReference>
<evidence type="ECO:0000256" key="6">
    <source>
        <dbReference type="PIRNR" id="PIRNR039137"/>
    </source>
</evidence>
<dbReference type="InterPro" id="IPR003439">
    <property type="entry name" value="ABC_transporter-like_ATP-bd"/>
</dbReference>
<keyword evidence="2 6" id="KW-0813">Transport</keyword>
<keyword evidence="3 6" id="KW-0547">Nucleotide-binding</keyword>
<dbReference type="InterPro" id="IPR052156">
    <property type="entry name" value="BCAA_Transport_ATP-bd_LivF"/>
</dbReference>
<keyword evidence="9" id="KW-1185">Reference proteome</keyword>
<sequence length="235" mass="25686">MLLQVNDIHLHYGQVAALQGVSFAVEEGGFITLFGANGAGKSTSLRAISGLNHPSAGEIIFDGQRIDTLLPDKIVKLGIAHVPEGRRVFKDLSVTENLLLGAFTRNDKEAITKDLEQVFKRFPRLCERQNQLARTMSGGEQQMVAIGRALMSRPRLLLLDEPSLGLAPVIVQEIAQILIETNKQGMSIILVEQNAEMALETAKHGYVLETGKTTLDGESSSLMNNDHIRKAYLGI</sequence>
<comment type="caution">
    <text evidence="8">The sequence shown here is derived from an EMBL/GenBank/DDBJ whole genome shotgun (WGS) entry which is preliminary data.</text>
</comment>
<dbReference type="EMBL" id="JANQAO010000003">
    <property type="protein sequence ID" value="MDM5147968.1"/>
    <property type="molecule type" value="Genomic_DNA"/>
</dbReference>
<dbReference type="CDD" id="cd03224">
    <property type="entry name" value="ABC_TM1139_LivF_branched"/>
    <property type="match status" value="1"/>
</dbReference>
<protein>
    <recommendedName>
        <fullName evidence="6">High-affinity branched-chain amino acid transport ATP-binding protein</fullName>
    </recommendedName>
</protein>
<evidence type="ECO:0000313" key="9">
    <source>
        <dbReference type="Proteomes" id="UP001168167"/>
    </source>
</evidence>
<comment type="similarity">
    <text evidence="1 6">Belongs to the ABC transporter superfamily.</text>
</comment>
<dbReference type="PROSITE" id="PS00211">
    <property type="entry name" value="ABC_TRANSPORTER_1"/>
    <property type="match status" value="1"/>
</dbReference>
<dbReference type="PROSITE" id="PS50893">
    <property type="entry name" value="ABC_TRANSPORTER_2"/>
    <property type="match status" value="1"/>
</dbReference>
<reference evidence="8" key="1">
    <citation type="submission" date="2022-08" db="EMBL/GenBank/DDBJ databases">
        <authorList>
            <person name="Dzunkova M."/>
            <person name="La Clair J."/>
            <person name="Tyml T."/>
            <person name="Doud D."/>
            <person name="Schulz F."/>
            <person name="Piquer S."/>
            <person name="Porcel Sanchis D."/>
            <person name="Osborn A."/>
            <person name="Robinson D."/>
            <person name="Louie K.B."/>
            <person name="Bowen B.P."/>
            <person name="Bowers R."/>
            <person name="Lee J."/>
            <person name="Arnau Llombart V."/>
            <person name="Diaz Villanueva W."/>
            <person name="Gosliner T."/>
            <person name="Northen T."/>
            <person name="Cheng J.-F."/>
            <person name="Burkart M.D."/>
            <person name="Woyke T."/>
        </authorList>
    </citation>
    <scope>NUCLEOTIDE SEQUENCE</scope>
    <source>
        <strain evidence="8">Df01</strain>
    </source>
</reference>
<accession>A0ABT7QMM9</accession>
<evidence type="ECO:0000256" key="2">
    <source>
        <dbReference type="ARBA" id="ARBA00022448"/>
    </source>
</evidence>
<dbReference type="PANTHER" id="PTHR43820">
    <property type="entry name" value="HIGH-AFFINITY BRANCHED-CHAIN AMINO ACID TRANSPORT ATP-BINDING PROTEIN LIVF"/>
    <property type="match status" value="1"/>
</dbReference>
<dbReference type="InterPro" id="IPR003593">
    <property type="entry name" value="AAA+_ATPase"/>
</dbReference>
<dbReference type="InterPro" id="IPR017871">
    <property type="entry name" value="ABC_transporter-like_CS"/>
</dbReference>
<dbReference type="SUPFAM" id="SSF52540">
    <property type="entry name" value="P-loop containing nucleoside triphosphate hydrolases"/>
    <property type="match status" value="1"/>
</dbReference>
<name>A0ABT7QMM9_9GAMM</name>
<dbReference type="InterPro" id="IPR027417">
    <property type="entry name" value="P-loop_NTPase"/>
</dbReference>
<dbReference type="Pfam" id="PF00005">
    <property type="entry name" value="ABC_tran"/>
    <property type="match status" value="1"/>
</dbReference>
<feature type="domain" description="ABC transporter" evidence="7">
    <location>
        <begin position="3"/>
        <end position="235"/>
    </location>
</feature>
<evidence type="ECO:0000256" key="3">
    <source>
        <dbReference type="ARBA" id="ARBA00022741"/>
    </source>
</evidence>
<evidence type="ECO:0000256" key="5">
    <source>
        <dbReference type="ARBA" id="ARBA00022970"/>
    </source>
</evidence>
<keyword evidence="5 6" id="KW-0029">Amino-acid transport</keyword>
<evidence type="ECO:0000256" key="4">
    <source>
        <dbReference type="ARBA" id="ARBA00022840"/>
    </source>
</evidence>
<organism evidence="8 9">
    <name type="scientific">Candidatus Doriopsillibacter californiensis</name>
    <dbReference type="NCBI Taxonomy" id="2970740"/>
    <lineage>
        <taxon>Bacteria</taxon>
        <taxon>Pseudomonadati</taxon>
        <taxon>Pseudomonadota</taxon>
        <taxon>Gammaproteobacteria</taxon>
        <taxon>Candidatus Tethybacterales</taxon>
        <taxon>Candidatus Persebacteraceae</taxon>
        <taxon>Candidatus Doriopsillibacter</taxon>
    </lineage>
</organism>